<evidence type="ECO:0000313" key="3">
    <source>
        <dbReference type="Proteomes" id="UP000800035"/>
    </source>
</evidence>
<protein>
    <submittedName>
        <fullName evidence="2">Uncharacterized protein</fullName>
    </submittedName>
</protein>
<dbReference type="EMBL" id="ML976991">
    <property type="protein sequence ID" value="KAF1956755.1"/>
    <property type="molecule type" value="Genomic_DNA"/>
</dbReference>
<keyword evidence="3" id="KW-1185">Reference proteome</keyword>
<evidence type="ECO:0000313" key="2">
    <source>
        <dbReference type="EMBL" id="KAF1956755.1"/>
    </source>
</evidence>
<dbReference type="Proteomes" id="UP000800035">
    <property type="component" value="Unassembled WGS sequence"/>
</dbReference>
<dbReference type="AlphaFoldDB" id="A0A6A5TVU7"/>
<accession>A0A6A5TVU7</accession>
<gene>
    <name evidence="2" type="ORF">CC80DRAFT_64729</name>
</gene>
<reference evidence="2" key="1">
    <citation type="journal article" date="2020" name="Stud. Mycol.">
        <title>101 Dothideomycetes genomes: a test case for predicting lifestyles and emergence of pathogens.</title>
        <authorList>
            <person name="Haridas S."/>
            <person name="Albert R."/>
            <person name="Binder M."/>
            <person name="Bloem J."/>
            <person name="Labutti K."/>
            <person name="Salamov A."/>
            <person name="Andreopoulos B."/>
            <person name="Baker S."/>
            <person name="Barry K."/>
            <person name="Bills G."/>
            <person name="Bluhm B."/>
            <person name="Cannon C."/>
            <person name="Castanera R."/>
            <person name="Culley D."/>
            <person name="Daum C."/>
            <person name="Ezra D."/>
            <person name="Gonzalez J."/>
            <person name="Henrissat B."/>
            <person name="Kuo A."/>
            <person name="Liang C."/>
            <person name="Lipzen A."/>
            <person name="Lutzoni F."/>
            <person name="Magnuson J."/>
            <person name="Mondo S."/>
            <person name="Nolan M."/>
            <person name="Ohm R."/>
            <person name="Pangilinan J."/>
            <person name="Park H.-J."/>
            <person name="Ramirez L."/>
            <person name="Alfaro M."/>
            <person name="Sun H."/>
            <person name="Tritt A."/>
            <person name="Yoshinaga Y."/>
            <person name="Zwiers L.-H."/>
            <person name="Turgeon B."/>
            <person name="Goodwin S."/>
            <person name="Spatafora J."/>
            <person name="Crous P."/>
            <person name="Grigoriev I."/>
        </authorList>
    </citation>
    <scope>NUCLEOTIDE SEQUENCE</scope>
    <source>
        <strain evidence="2">CBS 675.92</strain>
    </source>
</reference>
<feature type="compositionally biased region" description="Basic and acidic residues" evidence="1">
    <location>
        <begin position="73"/>
        <end position="88"/>
    </location>
</feature>
<organism evidence="2 3">
    <name type="scientific">Byssothecium circinans</name>
    <dbReference type="NCBI Taxonomy" id="147558"/>
    <lineage>
        <taxon>Eukaryota</taxon>
        <taxon>Fungi</taxon>
        <taxon>Dikarya</taxon>
        <taxon>Ascomycota</taxon>
        <taxon>Pezizomycotina</taxon>
        <taxon>Dothideomycetes</taxon>
        <taxon>Pleosporomycetidae</taxon>
        <taxon>Pleosporales</taxon>
        <taxon>Massarineae</taxon>
        <taxon>Massarinaceae</taxon>
        <taxon>Byssothecium</taxon>
    </lineage>
</organism>
<proteinExistence type="predicted"/>
<sequence>MTPVVLGATLRRRLRERAPLTLCRRLMFSEDYAHQCDHHNDCHYKHSVDWDFETKEGDPPIPHSMKHPPKKCRSNEHEIGNPEKDFQNGRKRREAGSDSESEDE</sequence>
<name>A0A6A5TVU7_9PLEO</name>
<feature type="region of interest" description="Disordered" evidence="1">
    <location>
        <begin position="53"/>
        <end position="104"/>
    </location>
</feature>
<evidence type="ECO:0000256" key="1">
    <source>
        <dbReference type="SAM" id="MobiDB-lite"/>
    </source>
</evidence>